<protein>
    <submittedName>
        <fullName evidence="1">Uncharacterized protein</fullName>
    </submittedName>
</protein>
<evidence type="ECO:0000313" key="1">
    <source>
        <dbReference type="EMBL" id="NKY24109.1"/>
    </source>
</evidence>
<dbReference type="Proteomes" id="UP000581206">
    <property type="component" value="Unassembled WGS sequence"/>
</dbReference>
<gene>
    <name evidence="1" type="ORF">HGA03_15675</name>
</gene>
<proteinExistence type="predicted"/>
<dbReference type="InterPro" id="IPR054202">
    <property type="entry name" value="DUF6907"/>
</dbReference>
<name>A0A7X6KY18_9CELL</name>
<sequence length="112" mass="12410">MQTQTPPPWLTETCPPWCVVLHEVADHERDRRHVSASLSVPVLALRGVGEPLPPEEDEVTGEDLALVLHRRVGDDETWLYVGDGRNQGLELSVASWSRVVPGLDRLIAVGRT</sequence>
<organism evidence="1 2">
    <name type="scientific">Cellulomonas denverensis</name>
    <dbReference type="NCBI Taxonomy" id="264297"/>
    <lineage>
        <taxon>Bacteria</taxon>
        <taxon>Bacillati</taxon>
        <taxon>Actinomycetota</taxon>
        <taxon>Actinomycetes</taxon>
        <taxon>Micrococcales</taxon>
        <taxon>Cellulomonadaceae</taxon>
        <taxon>Cellulomonas</taxon>
    </lineage>
</organism>
<comment type="caution">
    <text evidence="1">The sequence shown here is derived from an EMBL/GenBank/DDBJ whole genome shotgun (WGS) entry which is preliminary data.</text>
</comment>
<dbReference type="Pfam" id="PF21848">
    <property type="entry name" value="DUF6907"/>
    <property type="match status" value="1"/>
</dbReference>
<dbReference type="AlphaFoldDB" id="A0A7X6KY18"/>
<evidence type="ECO:0000313" key="2">
    <source>
        <dbReference type="Proteomes" id="UP000581206"/>
    </source>
</evidence>
<dbReference type="EMBL" id="JAAXOX010000012">
    <property type="protein sequence ID" value="NKY24109.1"/>
    <property type="molecule type" value="Genomic_DNA"/>
</dbReference>
<keyword evidence="2" id="KW-1185">Reference proteome</keyword>
<reference evidence="1 2" key="1">
    <citation type="submission" date="2020-04" db="EMBL/GenBank/DDBJ databases">
        <title>MicrobeNet Type strains.</title>
        <authorList>
            <person name="Nicholson A.C."/>
        </authorList>
    </citation>
    <scope>NUCLEOTIDE SEQUENCE [LARGE SCALE GENOMIC DNA]</scope>
    <source>
        <strain evidence="1 2">ATCC BAA-788</strain>
    </source>
</reference>
<dbReference type="RefSeq" id="WP_168631243.1">
    <property type="nucleotide sequence ID" value="NZ_BONL01000008.1"/>
</dbReference>
<accession>A0A7X6KY18</accession>